<sequence>MSMFVKEAMNIGGLQKAKIIAGHSGVDKLIEHVSVIEVPESNE</sequence>
<organism evidence="1 2">
    <name type="scientific">Fictibacillus terranigra</name>
    <dbReference type="NCBI Taxonomy" id="3058424"/>
    <lineage>
        <taxon>Bacteria</taxon>
        <taxon>Bacillati</taxon>
        <taxon>Bacillota</taxon>
        <taxon>Bacilli</taxon>
        <taxon>Bacillales</taxon>
        <taxon>Fictibacillaceae</taxon>
        <taxon>Fictibacillus</taxon>
    </lineage>
</organism>
<comment type="caution">
    <text evidence="1">The sequence shown here is derived from an EMBL/GenBank/DDBJ whole genome shotgun (WGS) entry which is preliminary data.</text>
</comment>
<proteinExistence type="predicted"/>
<gene>
    <name evidence="1" type="ORF">QYF49_23900</name>
</gene>
<accession>A0ABT8EDJ0</accession>
<evidence type="ECO:0000313" key="2">
    <source>
        <dbReference type="Proteomes" id="UP001168694"/>
    </source>
</evidence>
<name>A0ABT8EDJ0_9BACL</name>
<keyword evidence="2" id="KW-1185">Reference proteome</keyword>
<protein>
    <submittedName>
        <fullName evidence="1">Uncharacterized protein</fullName>
    </submittedName>
</protein>
<dbReference type="EMBL" id="JAUHLN010000009">
    <property type="protein sequence ID" value="MDN4075990.1"/>
    <property type="molecule type" value="Genomic_DNA"/>
</dbReference>
<dbReference type="RefSeq" id="WP_290402101.1">
    <property type="nucleotide sequence ID" value="NZ_JAUHLN010000009.1"/>
</dbReference>
<evidence type="ECO:0000313" key="1">
    <source>
        <dbReference type="EMBL" id="MDN4075990.1"/>
    </source>
</evidence>
<dbReference type="Proteomes" id="UP001168694">
    <property type="component" value="Unassembled WGS sequence"/>
</dbReference>
<reference evidence="1" key="1">
    <citation type="submission" date="2023-06" db="EMBL/GenBank/DDBJ databases">
        <title>Draft Genome Sequences of Representative Paenibacillus Polymyxa, Bacillus cereus, Fictibacillus sp., and Brevibacillus agri Strains Isolated from Amazonian Dark Earth.</title>
        <authorList>
            <person name="Pellegrinetti T.A."/>
            <person name="Cunha I.C.M."/>
            <person name="Chaves M.G."/>
            <person name="Freitas A.S."/>
            <person name="Silva A.V.R."/>
            <person name="Tsai S.M."/>
            <person name="Mendes L.W."/>
        </authorList>
    </citation>
    <scope>NUCLEOTIDE SEQUENCE</scope>
    <source>
        <strain evidence="1">CENA-BCM004</strain>
    </source>
</reference>